<proteinExistence type="predicted"/>
<organism evidence="2 3">
    <name type="scientific">Candidatus Phosphoribacter hodrii</name>
    <dbReference type="NCBI Taxonomy" id="2953743"/>
    <lineage>
        <taxon>Bacteria</taxon>
        <taxon>Bacillati</taxon>
        <taxon>Actinomycetota</taxon>
        <taxon>Actinomycetes</taxon>
        <taxon>Micrococcales</taxon>
        <taxon>Dermatophilaceae</taxon>
        <taxon>Candidatus Phosphoribacter</taxon>
    </lineage>
</organism>
<reference evidence="2 3" key="1">
    <citation type="submission" date="2020-10" db="EMBL/GenBank/DDBJ databases">
        <title>Connecting structure to function with the recovery of over 1000 high-quality activated sludge metagenome-assembled genomes encoding full-length rRNA genes using long-read sequencing.</title>
        <authorList>
            <person name="Singleton C.M."/>
            <person name="Petriglieri F."/>
            <person name="Kristensen J.M."/>
            <person name="Kirkegaard R.H."/>
            <person name="Michaelsen T.Y."/>
            <person name="Andersen M.H."/>
            <person name="Karst S.M."/>
            <person name="Dueholm M.S."/>
            <person name="Nielsen P.H."/>
            <person name="Albertsen M."/>
        </authorList>
    </citation>
    <scope>NUCLEOTIDE SEQUENCE [LARGE SCALE GENOMIC DNA]</scope>
    <source>
        <strain evidence="2">Ega_18-Q3-R5-49_MAXAC.001</strain>
    </source>
</reference>
<dbReference type="Proteomes" id="UP000726105">
    <property type="component" value="Unassembled WGS sequence"/>
</dbReference>
<dbReference type="Pfam" id="PF13453">
    <property type="entry name" value="Zn_ribbon_TFIIB"/>
    <property type="match status" value="1"/>
</dbReference>
<dbReference type="InterPro" id="IPR027392">
    <property type="entry name" value="TF_Znf"/>
</dbReference>
<comment type="caution">
    <text evidence="2">The sequence shown here is derived from an EMBL/GenBank/DDBJ whole genome shotgun (WGS) entry which is preliminary data.</text>
</comment>
<dbReference type="AlphaFoldDB" id="A0A935IJ04"/>
<name>A0A935IJ04_9MICO</name>
<evidence type="ECO:0000313" key="3">
    <source>
        <dbReference type="Proteomes" id="UP000726105"/>
    </source>
</evidence>
<accession>A0A935IJ04</accession>
<evidence type="ECO:0000313" key="2">
    <source>
        <dbReference type="EMBL" id="MBK7272240.1"/>
    </source>
</evidence>
<protein>
    <submittedName>
        <fullName evidence="2">Zf-TFIIB domain-containing protein</fullName>
    </submittedName>
</protein>
<evidence type="ECO:0000259" key="1">
    <source>
        <dbReference type="Pfam" id="PF13453"/>
    </source>
</evidence>
<dbReference type="EMBL" id="JADJIB010000001">
    <property type="protein sequence ID" value="MBK7272240.1"/>
    <property type="molecule type" value="Genomic_DNA"/>
</dbReference>
<gene>
    <name evidence="2" type="ORF">IPI13_03445</name>
</gene>
<sequence length="115" mass="12485">MSQIPPFPQDSATPAQQPSALVCPKCRGTMRTYDRNGIHVEQCETCRGLFLDFGEFEALARLEANVHAAAAAPPAPAAQPAPGYQTGYPSYGPEWGYRGGHHYRKRGLSGLFFSS</sequence>
<feature type="domain" description="Transcription factor zinc-finger" evidence="1">
    <location>
        <begin position="23"/>
        <end position="60"/>
    </location>
</feature>